<comment type="caution">
    <text evidence="2">The sequence shown here is derived from an EMBL/GenBank/DDBJ whole genome shotgun (WGS) entry which is preliminary data.</text>
</comment>
<accession>A0A426DNH4</accession>
<evidence type="ECO:0000313" key="2">
    <source>
        <dbReference type="EMBL" id="RRK34349.1"/>
    </source>
</evidence>
<keyword evidence="3" id="KW-1185">Reference proteome</keyword>
<protein>
    <recommendedName>
        <fullName evidence="4">PD-(D/E)XK nuclease family transposase</fullName>
    </recommendedName>
</protein>
<evidence type="ECO:0008006" key="4">
    <source>
        <dbReference type="Google" id="ProtNLM"/>
    </source>
</evidence>
<sequence length="358" mass="42465">MNTGLQKYFPMIRTRAEVLAEIQNQPKLSGNFQNWKKEQQEEFLDCVTGAKGVKILYDAFFKEIMNPETTPERLEQFLSLVLGESVKIKCVLPTDNSRIADESSLLIMDILIELEDGSLANLEAQKVGYMFPGQRMACYSADLLLRQYKRVRGEKGEAFSYKDIKKVYTLILYEKSSKEFHRFPDEYLHWIRPVSNTGIRLEWLQEHLLIPLDIFRLNLQNKGINNELDAWLTFLSADEPEMIEQLIKTYPQFKPMYQQIYEICRNTERVMELYSEELKILDKNTVQLMIDEMQDEIDGQKRRLIQKDEQLIQKDEQLFQKDKRIDHLSLENEQLSRQYKQQMQEIERLKRELAGQKQ</sequence>
<feature type="coiled-coil region" evidence="1">
    <location>
        <begin position="264"/>
        <end position="356"/>
    </location>
</feature>
<keyword evidence="1" id="KW-0175">Coiled coil</keyword>
<reference evidence="2" key="1">
    <citation type="submission" date="2018-10" db="EMBL/GenBank/DDBJ databases">
        <title>Schaedlerella arabinophila gen. nov. sp. nov., isolated from the mouse intestinal tract and comparative analysis with the genome of the closely related altered Schaedler flora strain ASF502.</title>
        <authorList>
            <person name="Miyake S."/>
            <person name="Soh M."/>
            <person name="Seedorf H."/>
        </authorList>
    </citation>
    <scope>NUCLEOTIDE SEQUENCE [LARGE SCALE GENOMIC DNA]</scope>
    <source>
        <strain evidence="2">DSM 106076</strain>
    </source>
</reference>
<dbReference type="RefSeq" id="WP_125129489.1">
    <property type="nucleotide sequence ID" value="NZ_RHJS01000002.1"/>
</dbReference>
<name>A0A426DNH4_9FIRM</name>
<dbReference type="EMBL" id="RHJS01000002">
    <property type="protein sequence ID" value="RRK34349.1"/>
    <property type="molecule type" value="Genomic_DNA"/>
</dbReference>
<organism evidence="2 3">
    <name type="scientific">Schaedlerella arabinosiphila</name>
    <dbReference type="NCBI Taxonomy" id="2044587"/>
    <lineage>
        <taxon>Bacteria</taxon>
        <taxon>Bacillati</taxon>
        <taxon>Bacillota</taxon>
        <taxon>Clostridia</taxon>
        <taxon>Lachnospirales</taxon>
        <taxon>Lachnospiraceae</taxon>
        <taxon>Schaedlerella</taxon>
    </lineage>
</organism>
<dbReference type="AlphaFoldDB" id="A0A426DNH4"/>
<evidence type="ECO:0000313" key="3">
    <source>
        <dbReference type="Proteomes" id="UP000274920"/>
    </source>
</evidence>
<dbReference type="Pfam" id="PF12784">
    <property type="entry name" value="PDDEXK_2"/>
    <property type="match status" value="1"/>
</dbReference>
<evidence type="ECO:0000256" key="1">
    <source>
        <dbReference type="SAM" id="Coils"/>
    </source>
</evidence>
<gene>
    <name evidence="2" type="ORF">EBB54_25705</name>
</gene>
<proteinExistence type="predicted"/>
<dbReference type="Proteomes" id="UP000274920">
    <property type="component" value="Unassembled WGS sequence"/>
</dbReference>